<dbReference type="SMART" id="SM00326">
    <property type="entry name" value="SH3"/>
    <property type="match status" value="1"/>
</dbReference>
<organism evidence="10">
    <name type="scientific">Rhodotorula toruloides</name>
    <name type="common">Yeast</name>
    <name type="synonym">Rhodosporidium toruloides</name>
    <dbReference type="NCBI Taxonomy" id="5286"/>
    <lineage>
        <taxon>Eukaryota</taxon>
        <taxon>Fungi</taxon>
        <taxon>Dikarya</taxon>
        <taxon>Basidiomycota</taxon>
        <taxon>Pucciniomycotina</taxon>
        <taxon>Microbotryomycetes</taxon>
        <taxon>Sporidiobolales</taxon>
        <taxon>Sporidiobolaceae</taxon>
        <taxon>Rhodotorula</taxon>
    </lineage>
</organism>
<feature type="domain" description="Ras-GEF" evidence="7">
    <location>
        <begin position="1233"/>
        <end position="1472"/>
    </location>
</feature>
<feature type="compositionally biased region" description="Low complexity" evidence="5">
    <location>
        <begin position="891"/>
        <end position="918"/>
    </location>
</feature>
<evidence type="ECO:0000313" key="10">
    <source>
        <dbReference type="EMBL" id="CDR42239.1"/>
    </source>
</evidence>
<feature type="compositionally biased region" description="Low complexity" evidence="5">
    <location>
        <begin position="962"/>
        <end position="972"/>
    </location>
</feature>
<dbReference type="GO" id="GO:0007265">
    <property type="term" value="P:Ras protein signal transduction"/>
    <property type="evidence" value="ECO:0007669"/>
    <property type="project" value="TreeGrafter"/>
</dbReference>
<dbReference type="PANTHER" id="PTHR23113:SF368">
    <property type="entry name" value="CELL DIVISION CONTROL PROTEIN 25"/>
    <property type="match status" value="1"/>
</dbReference>
<feature type="compositionally biased region" description="Low complexity" evidence="5">
    <location>
        <begin position="158"/>
        <end position="169"/>
    </location>
</feature>
<keyword evidence="1 4" id="KW-0728">SH3 domain</keyword>
<dbReference type="PROSITE" id="PS50020">
    <property type="entry name" value="WW_DOMAIN_2"/>
    <property type="match status" value="1"/>
</dbReference>
<feature type="domain" description="SH3" evidence="6">
    <location>
        <begin position="11"/>
        <end position="72"/>
    </location>
</feature>
<dbReference type="InterPro" id="IPR036964">
    <property type="entry name" value="RASGEF_cat_dom_sf"/>
</dbReference>
<feature type="region of interest" description="Disordered" evidence="5">
    <location>
        <begin position="84"/>
        <end position="104"/>
    </location>
</feature>
<dbReference type="SMART" id="SM00456">
    <property type="entry name" value="WW"/>
    <property type="match status" value="2"/>
</dbReference>
<dbReference type="GO" id="GO:0005085">
    <property type="term" value="F:guanyl-nucleotide exchange factor activity"/>
    <property type="evidence" value="ECO:0007669"/>
    <property type="project" value="UniProtKB-KW"/>
</dbReference>
<feature type="region of interest" description="Disordered" evidence="5">
    <location>
        <begin position="278"/>
        <end position="307"/>
    </location>
</feature>
<dbReference type="SUPFAM" id="SSF51045">
    <property type="entry name" value="WW domain"/>
    <property type="match status" value="1"/>
</dbReference>
<feature type="region of interest" description="Disordered" evidence="5">
    <location>
        <begin position="158"/>
        <end position="188"/>
    </location>
</feature>
<evidence type="ECO:0000256" key="2">
    <source>
        <dbReference type="ARBA" id="ARBA00022658"/>
    </source>
</evidence>
<dbReference type="CDD" id="cd00155">
    <property type="entry name" value="RasGEF"/>
    <property type="match status" value="1"/>
</dbReference>
<protein>
    <submittedName>
        <fullName evidence="10">RHTO0S06e11364g1_1</fullName>
    </submittedName>
</protein>
<dbReference type="PROSITE" id="PS50009">
    <property type="entry name" value="RASGEF_CAT"/>
    <property type="match status" value="1"/>
</dbReference>
<feature type="domain" description="N-terminal Ras-GEF" evidence="9">
    <location>
        <begin position="1069"/>
        <end position="1203"/>
    </location>
</feature>
<dbReference type="InterPro" id="IPR001895">
    <property type="entry name" value="RASGEF_cat_dom"/>
</dbReference>
<dbReference type="Gene3D" id="1.10.840.10">
    <property type="entry name" value="Ras guanine-nucleotide exchange factors catalytic domain"/>
    <property type="match status" value="1"/>
</dbReference>
<dbReference type="InterPro" id="IPR008937">
    <property type="entry name" value="Ras-like_GEF"/>
</dbReference>
<name>A0A061AXF7_RHOTO</name>
<dbReference type="InterPro" id="IPR036028">
    <property type="entry name" value="SH3-like_dom_sf"/>
</dbReference>
<evidence type="ECO:0000259" key="8">
    <source>
        <dbReference type="PROSITE" id="PS50020"/>
    </source>
</evidence>
<dbReference type="Gene3D" id="2.20.70.10">
    <property type="match status" value="1"/>
</dbReference>
<dbReference type="PRINTS" id="PR00452">
    <property type="entry name" value="SH3DOMAIN"/>
</dbReference>
<dbReference type="Pfam" id="PF00617">
    <property type="entry name" value="RasGEF"/>
    <property type="match status" value="1"/>
</dbReference>
<feature type="compositionally biased region" description="Polar residues" evidence="5">
    <location>
        <begin position="933"/>
        <end position="950"/>
    </location>
</feature>
<proteinExistence type="predicted"/>
<dbReference type="PROSITE" id="PS50002">
    <property type="entry name" value="SH3"/>
    <property type="match status" value="1"/>
</dbReference>
<dbReference type="CDD" id="cd11883">
    <property type="entry name" value="SH3_Sdc25"/>
    <property type="match status" value="1"/>
</dbReference>
<feature type="region of interest" description="Disordered" evidence="5">
    <location>
        <begin position="349"/>
        <end position="398"/>
    </location>
</feature>
<dbReference type="PROSITE" id="PS50212">
    <property type="entry name" value="RASGEF_NTER"/>
    <property type="match status" value="1"/>
</dbReference>
<dbReference type="PANTHER" id="PTHR23113">
    <property type="entry name" value="GUANINE NUCLEOTIDE EXCHANGE FACTOR"/>
    <property type="match status" value="1"/>
</dbReference>
<feature type="region of interest" description="Disordered" evidence="5">
    <location>
        <begin position="854"/>
        <end position="1028"/>
    </location>
</feature>
<evidence type="ECO:0000259" key="7">
    <source>
        <dbReference type="PROSITE" id="PS50009"/>
    </source>
</evidence>
<evidence type="ECO:0000256" key="3">
    <source>
        <dbReference type="PROSITE-ProRule" id="PRU00168"/>
    </source>
</evidence>
<accession>A0A061AXF7</accession>
<sequence length="1489" mass="161031">MGDAEHPVTASEPLFVRALYSYNGADSSSLSFGQGDIIEVLSTLESGWWDGVVLQSGVRGWFPSNFVEELSEDEAMWVANGGEDTRRGSIASQMSRRDSERGDFSSGTLSAFAGMDLNGGLARDPTLQDFMSGGEFDLSSFSTGGDIFGEIAAATSAVPSSATSSAPMSRQQSSASRTGPLHASTLSIDSSTGDDYWIPKMGRSGQLFYYNTQTGETSRDMPINGKGDGTRIDPSEFGQEEAGPSNGGFVDLCRPSTDSEWSERMTEDGRGVYYVNLRTGEQSWDPPTSSSRRTSIRPRAPAADAASLLSSWTERPAHPTPADLAAAEHAGADTSKRVSAASDDSALDATFANSARRERRASDDADGEDAMRPGRTPRKASAATTELLGPPPPPLVNDLEEMASRALQELVAFVALGGVANGSSLRNPAEQRDQLVQAGDDVVHAIRVVLHATGALEHSVLTSPFASTASPVNEIASTLPPRPPLPPSAQAELRPYSRRLISTLSKLSFSLRAMWGLLETTAEDQFVPEDDSPADPEEVLRRAQARQQALTDRRVARDARFEHETKLRTEILQGAQDVGGQVSNFLRAFQSILLSLVAAGVFPPAPLAELRAPKSLQGSLRTEATALLLPGGGFGGNWRGNGFVSLPTAREAHTLHSAPALAYDWPARPISHDVVDEFARESGRLVDQAQTLASMSGGTRAYEQAAAMQRALAELLVRVEDIDVAAGVDSQMPRADDSRPNSTDSVSDSLAGYSASVSEARSLLADFETRKQALYDVAPRLLVALQPSGPGRSRTCPVTASQPLVNAPLAGMSLPTLAALASPSAQLSALAGDVPHLVSSLCDTLHALADTAAEQAKAPKHVRQASRSYRDSALGTSTAESLTSGSAARFSQGQQSTVPSSVPSVRDSVDSDFFFSGQAVPSHPGDSPRASLAPSSSDKGTIRSQTSINGVGSVRGSIPLASRSSVSNNSSVEVLDTPSGLPPGWDGRRRGSVATTMTSSSGGGMAGQSLPSLVEGPSDPHFSPSRGSAKNIQKLLGELPPELMQQQPEPSRPWYLERDWNDEDLSFTMENTIKGGTLRGLVIAATSHEGRVDSSYLSAFLMTYRTFCSAHELLDHLVERYLMPTPQGLSPEEYHDWEAKKQRPVRARVTNLLKAWVREYMDNEDLDRDVLERIRDFALNTMAEKGQSLQICKSVDEKLQGASRRPVGNLAPGPLPQPIVPRNLKKIKLVDIEPLELARQLTIMDGRLFQRITPQECLSKAWPKQFGSEAPNISAMIDMSNAVTRWVTESILAQEDLKKRAAVVKHFVAIAERCLALNNFSTLIHIIAGLNSTPIHRLRRTWEVVSQKTMITLGMLNRLMKPDKNYKEYRDILRKSAPPCVPFLGVYLTDWTFIGDGNPDTIREKPHQINFQKRQKASELILMIKLHQATTYNLQAVPAIAKLLQDALFPQFLDPANEDQRLYEISLALEPRERDDEKIARLLSESGFL</sequence>
<keyword evidence="2 3" id="KW-0344">Guanine-nucleotide releasing factor</keyword>
<feature type="compositionally biased region" description="Low complexity" evidence="5">
    <location>
        <begin position="286"/>
        <end position="307"/>
    </location>
</feature>
<dbReference type="SMART" id="SM00229">
    <property type="entry name" value="RasGEFN"/>
    <property type="match status" value="1"/>
</dbReference>
<dbReference type="CDD" id="cd06224">
    <property type="entry name" value="REM"/>
    <property type="match status" value="1"/>
</dbReference>
<evidence type="ECO:0000256" key="5">
    <source>
        <dbReference type="SAM" id="MobiDB-lite"/>
    </source>
</evidence>
<dbReference type="SMART" id="SM00147">
    <property type="entry name" value="RasGEF"/>
    <property type="match status" value="1"/>
</dbReference>
<feature type="region of interest" description="Disordered" evidence="5">
    <location>
        <begin position="728"/>
        <end position="750"/>
    </location>
</feature>
<reference evidence="10" key="1">
    <citation type="journal article" date="2014" name="Genome Announc.">
        <title>Draft genome sequence of Rhodosporidium toruloides CECT1137, an oleaginous yeast of biotechnological interest.</title>
        <authorList>
            <person name="Morin N."/>
            <person name="Calcas X."/>
            <person name="Devillers H."/>
            <person name="Durrens P."/>
            <person name="Sherman D.J."/>
            <person name="Nicaud J.-M."/>
            <person name="Neuveglise C."/>
        </authorList>
    </citation>
    <scope>NUCLEOTIDE SEQUENCE</scope>
    <source>
        <strain evidence="10">CECT1137</strain>
    </source>
</reference>
<evidence type="ECO:0000256" key="1">
    <source>
        <dbReference type="ARBA" id="ARBA00022443"/>
    </source>
</evidence>
<dbReference type="OrthoDB" id="546434at2759"/>
<evidence type="ECO:0000259" key="6">
    <source>
        <dbReference type="PROSITE" id="PS50002"/>
    </source>
</evidence>
<evidence type="ECO:0000256" key="4">
    <source>
        <dbReference type="PROSITE-ProRule" id="PRU00192"/>
    </source>
</evidence>
<feature type="domain" description="WW" evidence="8">
    <location>
        <begin position="255"/>
        <end position="289"/>
    </location>
</feature>
<dbReference type="EMBL" id="LK052941">
    <property type="protein sequence ID" value="CDR42239.1"/>
    <property type="molecule type" value="Genomic_DNA"/>
</dbReference>
<dbReference type="InterPro" id="IPR001202">
    <property type="entry name" value="WW_dom"/>
</dbReference>
<dbReference type="GO" id="GO:0005886">
    <property type="term" value="C:plasma membrane"/>
    <property type="evidence" value="ECO:0007669"/>
    <property type="project" value="TreeGrafter"/>
</dbReference>
<feature type="region of interest" description="Disordered" evidence="5">
    <location>
        <begin position="213"/>
        <end position="249"/>
    </location>
</feature>
<dbReference type="CDD" id="cd00201">
    <property type="entry name" value="WW"/>
    <property type="match status" value="1"/>
</dbReference>
<dbReference type="InterPro" id="IPR001452">
    <property type="entry name" value="SH3_domain"/>
</dbReference>
<feature type="compositionally biased region" description="Polar residues" evidence="5">
    <location>
        <begin position="874"/>
        <end position="886"/>
    </location>
</feature>
<dbReference type="Gene3D" id="2.30.30.40">
    <property type="entry name" value="SH3 Domains"/>
    <property type="match status" value="1"/>
</dbReference>
<dbReference type="InterPro" id="IPR036020">
    <property type="entry name" value="WW_dom_sf"/>
</dbReference>
<dbReference type="Pfam" id="PF00018">
    <property type="entry name" value="SH3_1"/>
    <property type="match status" value="1"/>
</dbReference>
<dbReference type="InterPro" id="IPR000651">
    <property type="entry name" value="Ras-like_Gua-exchang_fac_N"/>
</dbReference>
<dbReference type="SUPFAM" id="SSF48366">
    <property type="entry name" value="Ras GEF"/>
    <property type="match status" value="1"/>
</dbReference>
<dbReference type="SUPFAM" id="SSF50044">
    <property type="entry name" value="SH3-domain"/>
    <property type="match status" value="1"/>
</dbReference>
<dbReference type="Pfam" id="PF00618">
    <property type="entry name" value="RasGEF_N"/>
    <property type="match status" value="1"/>
</dbReference>
<dbReference type="InterPro" id="IPR023578">
    <property type="entry name" value="Ras_GEF_dom_sf"/>
</dbReference>
<gene>
    <name evidence="10" type="ORF">RHTO0S_06e11364g</name>
</gene>
<evidence type="ECO:0000259" key="9">
    <source>
        <dbReference type="PROSITE" id="PS50212"/>
    </source>
</evidence>
<dbReference type="Gene3D" id="1.20.870.10">
    <property type="entry name" value="Son of sevenless (SoS) protein Chain: S domain 1"/>
    <property type="match status" value="1"/>
</dbReference>